<reference evidence="2" key="1">
    <citation type="journal article" date="2017" name="Nat. Commun.">
        <title>The asparagus genome sheds light on the origin and evolution of a young Y chromosome.</title>
        <authorList>
            <person name="Harkess A."/>
            <person name="Zhou J."/>
            <person name="Xu C."/>
            <person name="Bowers J.E."/>
            <person name="Van der Hulst R."/>
            <person name="Ayyampalayam S."/>
            <person name="Mercati F."/>
            <person name="Riccardi P."/>
            <person name="McKain M.R."/>
            <person name="Kakrana A."/>
            <person name="Tang H."/>
            <person name="Ray J."/>
            <person name="Groenendijk J."/>
            <person name="Arikit S."/>
            <person name="Mathioni S.M."/>
            <person name="Nakano M."/>
            <person name="Shan H."/>
            <person name="Telgmann-Rauber A."/>
            <person name="Kanno A."/>
            <person name="Yue Z."/>
            <person name="Chen H."/>
            <person name="Li W."/>
            <person name="Chen Y."/>
            <person name="Xu X."/>
            <person name="Zhang Y."/>
            <person name="Luo S."/>
            <person name="Chen H."/>
            <person name="Gao J."/>
            <person name="Mao Z."/>
            <person name="Pires J.C."/>
            <person name="Luo M."/>
            <person name="Kudrna D."/>
            <person name="Wing R.A."/>
            <person name="Meyers B.C."/>
            <person name="Yi K."/>
            <person name="Kong H."/>
            <person name="Lavrijsen P."/>
            <person name="Sunseri F."/>
            <person name="Falavigna A."/>
            <person name="Ye Y."/>
            <person name="Leebens-Mack J.H."/>
            <person name="Chen G."/>
        </authorList>
    </citation>
    <scope>NUCLEOTIDE SEQUENCE [LARGE SCALE GENOMIC DNA]</scope>
    <source>
        <strain evidence="2">cv. DH0086</strain>
    </source>
</reference>
<gene>
    <name evidence="1" type="ORF">A4U43_C09F14370</name>
</gene>
<dbReference type="Proteomes" id="UP000243459">
    <property type="component" value="Chromosome 9"/>
</dbReference>
<proteinExistence type="predicted"/>
<name>A0A5P1E7M0_ASPOF</name>
<dbReference type="PANTHER" id="PTHR32387:SF3">
    <property type="entry name" value="ATP_DNA BINDING PROTEIN"/>
    <property type="match status" value="1"/>
</dbReference>
<accession>A0A5P1E7M0</accession>
<organism evidence="1 2">
    <name type="scientific">Asparagus officinalis</name>
    <name type="common">Garden asparagus</name>
    <dbReference type="NCBI Taxonomy" id="4686"/>
    <lineage>
        <taxon>Eukaryota</taxon>
        <taxon>Viridiplantae</taxon>
        <taxon>Streptophyta</taxon>
        <taxon>Embryophyta</taxon>
        <taxon>Tracheophyta</taxon>
        <taxon>Spermatophyta</taxon>
        <taxon>Magnoliopsida</taxon>
        <taxon>Liliopsida</taxon>
        <taxon>Asparagales</taxon>
        <taxon>Asparagaceae</taxon>
        <taxon>Asparagoideae</taxon>
        <taxon>Asparagus</taxon>
    </lineage>
</organism>
<evidence type="ECO:0000313" key="1">
    <source>
        <dbReference type="EMBL" id="ONK58564.1"/>
    </source>
</evidence>
<dbReference type="PANTHER" id="PTHR32387">
    <property type="entry name" value="WU:FJ29H11"/>
    <property type="match status" value="1"/>
</dbReference>
<dbReference type="AlphaFoldDB" id="A0A5P1E7M0"/>
<evidence type="ECO:0000313" key="2">
    <source>
        <dbReference type="Proteomes" id="UP000243459"/>
    </source>
</evidence>
<dbReference type="EMBL" id="CM007389">
    <property type="protein sequence ID" value="ONK58564.1"/>
    <property type="molecule type" value="Genomic_DNA"/>
</dbReference>
<keyword evidence="2" id="KW-1185">Reference proteome</keyword>
<dbReference type="InterPro" id="IPR052957">
    <property type="entry name" value="Auxin_embryo_med"/>
</dbReference>
<dbReference type="Gramene" id="ONK58564">
    <property type="protein sequence ID" value="ONK58564"/>
    <property type="gene ID" value="A4U43_C09F14370"/>
</dbReference>
<sequence>MGTEMVANSPFIIQADFLLSSSRESILSDSPWNKGILVPSAFNIAFISLVKSTETAPSSCISSIFRFLPIKSSSIIDSLRLSIKEKLVAEHVVPCESQTPQRFSSKPSELGRLKPAFWNVLDKVEKIKVDL</sequence>
<protein>
    <submittedName>
        <fullName evidence="1">Uncharacterized protein</fullName>
    </submittedName>
</protein>